<protein>
    <submittedName>
        <fullName evidence="1">DUF2877 domain-containing protein</fullName>
    </submittedName>
</protein>
<dbReference type="Pfam" id="PF11392">
    <property type="entry name" value="AllH"/>
    <property type="match status" value="1"/>
</dbReference>
<dbReference type="EMBL" id="SZQA01000018">
    <property type="protein sequence ID" value="TKK86936.1"/>
    <property type="molecule type" value="Genomic_DNA"/>
</dbReference>
<organism evidence="1 2">
    <name type="scientific">Herbidospora galbida</name>
    <dbReference type="NCBI Taxonomy" id="2575442"/>
    <lineage>
        <taxon>Bacteria</taxon>
        <taxon>Bacillati</taxon>
        <taxon>Actinomycetota</taxon>
        <taxon>Actinomycetes</taxon>
        <taxon>Streptosporangiales</taxon>
        <taxon>Streptosporangiaceae</taxon>
        <taxon>Herbidospora</taxon>
    </lineage>
</organism>
<dbReference type="OrthoDB" id="4933449at2"/>
<sequence length="300" mass="30973">MAVGTRPRSRRPVQTAQPEVTYLSGAAATSLRPLLEAPRRPARVLAAFPLAVYLEVRTETEPRVLALVSGEATRLPNAVVLTGALEGFAPGDDAWVGDGVVEAGGRAVRVRRWWDPAPPLGSVSRTALAGSLPVLHDICVSSPRRPGLESGGASALLSAGCHRGSLVDAITAAEQLMGLGPGLTPSGDDMLAGLLVTLRSVGTAAGVGRAVWLADWLAAAVTFDARTRTTPISATLLHCAARGEAGLETLAVLRGLTGRQPLEPAAHRLLRLGHTSGADLAWGIRTGVSAVLGLGERDAE</sequence>
<dbReference type="RefSeq" id="WP_137248467.1">
    <property type="nucleotide sequence ID" value="NZ_SZQA01000018.1"/>
</dbReference>
<evidence type="ECO:0000313" key="1">
    <source>
        <dbReference type="EMBL" id="TKK86936.1"/>
    </source>
</evidence>
<keyword evidence="2" id="KW-1185">Reference proteome</keyword>
<reference evidence="1 2" key="1">
    <citation type="submission" date="2019-04" db="EMBL/GenBank/DDBJ databases">
        <title>Herbidospora sp. NEAU-GS14.nov., a novel actinomycete isolated from soil.</title>
        <authorList>
            <person name="Han L."/>
        </authorList>
    </citation>
    <scope>NUCLEOTIDE SEQUENCE [LARGE SCALE GENOMIC DNA]</scope>
    <source>
        <strain evidence="1 2">NEAU-GS14</strain>
    </source>
</reference>
<proteinExistence type="predicted"/>
<name>A0A4U3MGI9_9ACTN</name>
<accession>A0A4U3MGI9</accession>
<gene>
    <name evidence="1" type="ORF">FDA94_19270</name>
</gene>
<dbReference type="Proteomes" id="UP000308705">
    <property type="component" value="Unassembled WGS sequence"/>
</dbReference>
<dbReference type="InterPro" id="IPR021530">
    <property type="entry name" value="AllH-like"/>
</dbReference>
<evidence type="ECO:0000313" key="2">
    <source>
        <dbReference type="Proteomes" id="UP000308705"/>
    </source>
</evidence>
<comment type="caution">
    <text evidence="1">The sequence shown here is derived from an EMBL/GenBank/DDBJ whole genome shotgun (WGS) entry which is preliminary data.</text>
</comment>
<dbReference type="AlphaFoldDB" id="A0A4U3MGI9"/>